<feature type="region of interest" description="Disordered" evidence="1">
    <location>
        <begin position="1"/>
        <end position="103"/>
    </location>
</feature>
<protein>
    <submittedName>
        <fullName evidence="2">Uncharacterized protein</fullName>
    </submittedName>
</protein>
<organism evidence="2 3">
    <name type="scientific">Sphaceloma murrayae</name>
    <dbReference type="NCBI Taxonomy" id="2082308"/>
    <lineage>
        <taxon>Eukaryota</taxon>
        <taxon>Fungi</taxon>
        <taxon>Dikarya</taxon>
        <taxon>Ascomycota</taxon>
        <taxon>Pezizomycotina</taxon>
        <taxon>Dothideomycetes</taxon>
        <taxon>Dothideomycetidae</taxon>
        <taxon>Myriangiales</taxon>
        <taxon>Elsinoaceae</taxon>
        <taxon>Sphaceloma</taxon>
    </lineage>
</organism>
<sequence>MSSDTDFKFSTSTSFKTSSTSNGQTTGLRFTEHTNADPHGTTTHTASQTLGEEPVAETKQFDAQGRELANGETVRPSIEDVTDADRQYEERMEDEYAKREGGA</sequence>
<feature type="compositionally biased region" description="Basic and acidic residues" evidence="1">
    <location>
        <begin position="83"/>
        <end position="103"/>
    </location>
</feature>
<feature type="compositionally biased region" description="Low complexity" evidence="1">
    <location>
        <begin position="1"/>
        <end position="21"/>
    </location>
</feature>
<name>A0A2K1QFF0_9PEZI</name>
<dbReference type="AlphaFoldDB" id="A0A2K1QFF0"/>
<evidence type="ECO:0000313" key="3">
    <source>
        <dbReference type="Proteomes" id="UP000243797"/>
    </source>
</evidence>
<dbReference type="EMBL" id="NKHZ01000094">
    <property type="protein sequence ID" value="PNS13776.1"/>
    <property type="molecule type" value="Genomic_DNA"/>
</dbReference>
<comment type="caution">
    <text evidence="2">The sequence shown here is derived from an EMBL/GenBank/DDBJ whole genome shotgun (WGS) entry which is preliminary data.</text>
</comment>
<evidence type="ECO:0000256" key="1">
    <source>
        <dbReference type="SAM" id="MobiDB-lite"/>
    </source>
</evidence>
<evidence type="ECO:0000313" key="2">
    <source>
        <dbReference type="EMBL" id="PNS13776.1"/>
    </source>
</evidence>
<feature type="compositionally biased region" description="Polar residues" evidence="1">
    <location>
        <begin position="40"/>
        <end position="50"/>
    </location>
</feature>
<proteinExistence type="predicted"/>
<dbReference type="OrthoDB" id="4161095at2759"/>
<gene>
    <name evidence="2" type="ORF">CAC42_3269</name>
</gene>
<reference evidence="2 3" key="1">
    <citation type="submission" date="2017-06" db="EMBL/GenBank/DDBJ databases">
        <title>Draft genome sequence of a variant of Elsinoe murrayae.</title>
        <authorList>
            <person name="Cheng Q."/>
        </authorList>
    </citation>
    <scope>NUCLEOTIDE SEQUENCE [LARGE SCALE GENOMIC DNA]</scope>
    <source>
        <strain evidence="2 3">CQ-2017a</strain>
    </source>
</reference>
<keyword evidence="3" id="KW-1185">Reference proteome</keyword>
<accession>A0A2K1QFF0</accession>
<dbReference type="InParanoid" id="A0A2K1QFF0"/>
<dbReference type="Proteomes" id="UP000243797">
    <property type="component" value="Unassembled WGS sequence"/>
</dbReference>